<evidence type="ECO:0000256" key="1">
    <source>
        <dbReference type="ARBA" id="ARBA00005417"/>
    </source>
</evidence>
<dbReference type="InterPro" id="IPR003593">
    <property type="entry name" value="AAA+_ATPase"/>
</dbReference>
<comment type="function">
    <text evidence="6">Involved in beta-(1--&gt;2)glucan export. Transmembrane domains (TMD) form a pore in the inner membrane and the ATP-binding domain (NBD) is responsible for energy generation.</text>
</comment>
<evidence type="ECO:0000256" key="5">
    <source>
        <dbReference type="ARBA" id="ARBA00022970"/>
    </source>
</evidence>
<feature type="domain" description="ABC transporter" evidence="7">
    <location>
        <begin position="10"/>
        <end position="239"/>
    </location>
</feature>
<keyword evidence="9" id="KW-1185">Reference proteome</keyword>
<dbReference type="PROSITE" id="PS50893">
    <property type="entry name" value="ABC_TRANSPORTER_2"/>
    <property type="match status" value="1"/>
</dbReference>
<sequence length="239" mass="26043">MSAPVVARGLAVGGLEGGYGSSPVLHGVTFHIGPGEIFGVLGKNGMGKTTLLRTIMGLLPLRRGKIEMLGENVTGWPPYRITRLGVSYVPQEKSIFQDLSVDENLRLALREPSSFDERLVAVAGWFPFLATRRQQRAGTLSGGEQKMLLIARALLTRPHLVLIDEITEGLQPAVISQLQEILAEERRSRGTSIVLVEQNVQFALALADRYAVLKLGRIVETGSTIDTGAQKTIERHLVI</sequence>
<dbReference type="STRING" id="1505087.AYJ54_33120"/>
<keyword evidence="3" id="KW-0547">Nucleotide-binding</keyword>
<evidence type="ECO:0000256" key="4">
    <source>
        <dbReference type="ARBA" id="ARBA00022840"/>
    </source>
</evidence>
<dbReference type="GO" id="GO:0016887">
    <property type="term" value="F:ATP hydrolysis activity"/>
    <property type="evidence" value="ECO:0007669"/>
    <property type="project" value="InterPro"/>
</dbReference>
<dbReference type="Proteomes" id="UP000076959">
    <property type="component" value="Unassembled WGS sequence"/>
</dbReference>
<dbReference type="InterPro" id="IPR003439">
    <property type="entry name" value="ABC_transporter-like_ATP-bd"/>
</dbReference>
<comment type="caution">
    <text evidence="8">The sequence shown here is derived from an EMBL/GenBank/DDBJ whole genome shotgun (WGS) entry which is preliminary data.</text>
</comment>
<name>A0A176Y7N4_9BRAD</name>
<dbReference type="InterPro" id="IPR017871">
    <property type="entry name" value="ABC_transporter-like_CS"/>
</dbReference>
<dbReference type="OrthoDB" id="9776369at2"/>
<evidence type="ECO:0000256" key="2">
    <source>
        <dbReference type="ARBA" id="ARBA00022448"/>
    </source>
</evidence>
<dbReference type="GO" id="GO:0015807">
    <property type="term" value="P:L-amino acid transport"/>
    <property type="evidence" value="ECO:0007669"/>
    <property type="project" value="TreeGrafter"/>
</dbReference>
<evidence type="ECO:0000313" key="9">
    <source>
        <dbReference type="Proteomes" id="UP000076959"/>
    </source>
</evidence>
<dbReference type="GO" id="GO:0005524">
    <property type="term" value="F:ATP binding"/>
    <property type="evidence" value="ECO:0007669"/>
    <property type="project" value="UniProtKB-KW"/>
</dbReference>
<dbReference type="GO" id="GO:0015658">
    <property type="term" value="F:branched-chain amino acid transmembrane transporter activity"/>
    <property type="evidence" value="ECO:0007669"/>
    <property type="project" value="TreeGrafter"/>
</dbReference>
<gene>
    <name evidence="8" type="ORF">AYJ54_33120</name>
</gene>
<dbReference type="SMART" id="SM00382">
    <property type="entry name" value="AAA"/>
    <property type="match status" value="1"/>
</dbReference>
<evidence type="ECO:0000313" key="8">
    <source>
        <dbReference type="EMBL" id="OAE99598.1"/>
    </source>
</evidence>
<dbReference type="Pfam" id="PF00005">
    <property type="entry name" value="ABC_tran"/>
    <property type="match status" value="1"/>
</dbReference>
<dbReference type="CDD" id="cd03224">
    <property type="entry name" value="ABC_TM1139_LivF_branched"/>
    <property type="match status" value="1"/>
</dbReference>
<proteinExistence type="inferred from homology"/>
<accession>A0A176Y7N4</accession>
<keyword evidence="2" id="KW-0813">Transport</keyword>
<dbReference type="RefSeq" id="WP_063708378.1">
    <property type="nucleotide sequence ID" value="NZ_LUUB01000119.1"/>
</dbReference>
<organism evidence="8 9">
    <name type="scientific">Bradyrhizobium centrolobii</name>
    <dbReference type="NCBI Taxonomy" id="1505087"/>
    <lineage>
        <taxon>Bacteria</taxon>
        <taxon>Pseudomonadati</taxon>
        <taxon>Pseudomonadota</taxon>
        <taxon>Alphaproteobacteria</taxon>
        <taxon>Hyphomicrobiales</taxon>
        <taxon>Nitrobacteraceae</taxon>
        <taxon>Bradyrhizobium</taxon>
    </lineage>
</organism>
<dbReference type="Gene3D" id="3.40.50.300">
    <property type="entry name" value="P-loop containing nucleotide triphosphate hydrolases"/>
    <property type="match status" value="1"/>
</dbReference>
<evidence type="ECO:0000256" key="6">
    <source>
        <dbReference type="ARBA" id="ARBA00024722"/>
    </source>
</evidence>
<dbReference type="PROSITE" id="PS00211">
    <property type="entry name" value="ABC_TRANSPORTER_1"/>
    <property type="match status" value="1"/>
</dbReference>
<keyword evidence="4 8" id="KW-0067">ATP-binding</keyword>
<reference evidence="8 9" key="1">
    <citation type="submission" date="2016-03" db="EMBL/GenBank/DDBJ databases">
        <title>Draft Genome Sequence of the Strain BR 10245 (Bradyrhizobium sp.) isolated from nodules of Centrolobium paraense.</title>
        <authorList>
            <person name="Simoes-Araujo J.L.Sr."/>
            <person name="Barauna A.C."/>
            <person name="Silva K."/>
            <person name="Zilli J.E."/>
        </authorList>
    </citation>
    <scope>NUCLEOTIDE SEQUENCE [LARGE SCALE GENOMIC DNA]</scope>
    <source>
        <strain evidence="8 9">BR 10245</strain>
    </source>
</reference>
<keyword evidence="5" id="KW-0029">Amino-acid transport</keyword>
<dbReference type="InterPro" id="IPR027417">
    <property type="entry name" value="P-loop_NTPase"/>
</dbReference>
<dbReference type="InterPro" id="IPR052156">
    <property type="entry name" value="BCAA_Transport_ATP-bd_LivF"/>
</dbReference>
<evidence type="ECO:0000256" key="3">
    <source>
        <dbReference type="ARBA" id="ARBA00022741"/>
    </source>
</evidence>
<protein>
    <submittedName>
        <fullName evidence="8">ABC transporter ATP-binding protein</fullName>
    </submittedName>
</protein>
<evidence type="ECO:0000259" key="7">
    <source>
        <dbReference type="PROSITE" id="PS50893"/>
    </source>
</evidence>
<dbReference type="PANTHER" id="PTHR43820">
    <property type="entry name" value="HIGH-AFFINITY BRANCHED-CHAIN AMINO ACID TRANSPORT ATP-BINDING PROTEIN LIVF"/>
    <property type="match status" value="1"/>
</dbReference>
<comment type="similarity">
    <text evidence="1">Belongs to the ABC transporter superfamily.</text>
</comment>
<dbReference type="AlphaFoldDB" id="A0A176Y7N4"/>
<dbReference type="SUPFAM" id="SSF52540">
    <property type="entry name" value="P-loop containing nucleoside triphosphate hydrolases"/>
    <property type="match status" value="1"/>
</dbReference>
<dbReference type="PANTHER" id="PTHR43820:SF4">
    <property type="entry name" value="HIGH-AFFINITY BRANCHED-CHAIN AMINO ACID TRANSPORT ATP-BINDING PROTEIN LIVF"/>
    <property type="match status" value="1"/>
</dbReference>
<dbReference type="EMBL" id="LUUB01000119">
    <property type="protein sequence ID" value="OAE99598.1"/>
    <property type="molecule type" value="Genomic_DNA"/>
</dbReference>